<evidence type="ECO:0000256" key="1">
    <source>
        <dbReference type="ARBA" id="ARBA00004496"/>
    </source>
</evidence>
<feature type="compositionally biased region" description="Polar residues" evidence="5">
    <location>
        <begin position="792"/>
        <end position="801"/>
    </location>
</feature>
<feature type="region of interest" description="Disordered" evidence="5">
    <location>
        <begin position="1241"/>
        <end position="1335"/>
    </location>
</feature>
<dbReference type="Pfam" id="PF19047">
    <property type="entry name" value="HOOK_N"/>
    <property type="match status" value="1"/>
</dbReference>
<dbReference type="GO" id="GO:0005813">
    <property type="term" value="C:centrosome"/>
    <property type="evidence" value="ECO:0007669"/>
    <property type="project" value="TreeGrafter"/>
</dbReference>
<dbReference type="CTD" id="283234"/>
<feature type="region of interest" description="Disordered" evidence="5">
    <location>
        <begin position="1182"/>
        <end position="1220"/>
    </location>
</feature>
<dbReference type="GeneID" id="112541381"/>
<dbReference type="GO" id="GO:0031122">
    <property type="term" value="P:cytoplasmic microtubule organization"/>
    <property type="evidence" value="ECO:0007669"/>
    <property type="project" value="TreeGrafter"/>
</dbReference>
<dbReference type="GO" id="GO:0051959">
    <property type="term" value="F:dynein light intermediate chain binding"/>
    <property type="evidence" value="ECO:0007669"/>
    <property type="project" value="TreeGrafter"/>
</dbReference>
<dbReference type="GO" id="GO:0030705">
    <property type="term" value="P:cytoskeleton-dependent intracellular transport"/>
    <property type="evidence" value="ECO:0007669"/>
    <property type="project" value="InterPro"/>
</dbReference>
<feature type="coiled-coil region" evidence="4">
    <location>
        <begin position="241"/>
        <end position="337"/>
    </location>
</feature>
<keyword evidence="3 4" id="KW-0175">Coiled coil</keyword>
<dbReference type="GO" id="GO:0005737">
    <property type="term" value="C:cytoplasm"/>
    <property type="evidence" value="ECO:0007669"/>
    <property type="project" value="UniProtKB-SubCell"/>
</dbReference>
<dbReference type="RefSeq" id="XP_025026392.1">
    <property type="nucleotide sequence ID" value="XM_025170624.1"/>
</dbReference>
<evidence type="ECO:0000313" key="8">
    <source>
        <dbReference type="RefSeq" id="XP_025026392.1"/>
    </source>
</evidence>
<feature type="coiled-coil region" evidence="4">
    <location>
        <begin position="521"/>
        <end position="691"/>
    </location>
</feature>
<dbReference type="Proteomes" id="UP000695026">
    <property type="component" value="Unplaced"/>
</dbReference>
<dbReference type="SUPFAM" id="SSF116907">
    <property type="entry name" value="Hook domain"/>
    <property type="match status" value="1"/>
</dbReference>
<dbReference type="PANTHER" id="PTHR18947">
    <property type="entry name" value="HOOK PROTEINS"/>
    <property type="match status" value="1"/>
</dbReference>
<keyword evidence="7" id="KW-1185">Reference proteome</keyword>
<dbReference type="InterPro" id="IPR043936">
    <property type="entry name" value="HOOK_N"/>
</dbReference>
<dbReference type="GO" id="GO:0008017">
    <property type="term" value="F:microtubule binding"/>
    <property type="evidence" value="ECO:0007669"/>
    <property type="project" value="TreeGrafter"/>
</dbReference>
<evidence type="ECO:0000256" key="2">
    <source>
        <dbReference type="ARBA" id="ARBA00022490"/>
    </source>
</evidence>
<dbReference type="Gene3D" id="1.10.418.10">
    <property type="entry name" value="Calponin-like domain"/>
    <property type="match status" value="1"/>
</dbReference>
<comment type="subcellular location">
    <subcellularLocation>
        <location evidence="1">Cytoplasm</location>
    </subcellularLocation>
</comment>
<feature type="domain" description="HOOK N-terminal" evidence="6">
    <location>
        <begin position="81"/>
        <end position="167"/>
    </location>
</feature>
<protein>
    <submittedName>
        <fullName evidence="8">Coiled-coil domain-containing protein 88B</fullName>
    </submittedName>
</protein>
<dbReference type="PANTHER" id="PTHR18947:SF35">
    <property type="entry name" value="COILED-COIL DOMAIN-CONTAINING PROTEIN 88B"/>
    <property type="match status" value="1"/>
</dbReference>
<feature type="compositionally biased region" description="Basic and acidic residues" evidence="5">
    <location>
        <begin position="768"/>
        <end position="778"/>
    </location>
</feature>
<feature type="compositionally biased region" description="Basic and acidic residues" evidence="5">
    <location>
        <begin position="1256"/>
        <end position="1267"/>
    </location>
</feature>
<accession>A0A9F5N0X3</accession>
<gene>
    <name evidence="8" type="primary">CCDC88B</name>
</gene>
<dbReference type="KEGG" id="pbi:112541381"/>
<reference evidence="8" key="1">
    <citation type="submission" date="2025-08" db="UniProtKB">
        <authorList>
            <consortium name="RefSeq"/>
        </authorList>
    </citation>
    <scope>IDENTIFICATION</scope>
    <source>
        <tissue evidence="8">Liver</tissue>
    </source>
</reference>
<evidence type="ECO:0000256" key="5">
    <source>
        <dbReference type="SAM" id="MobiDB-lite"/>
    </source>
</evidence>
<sequence>MDKDALEAMEEFLSGPLVTWMQTLENLVGGSLDQPPQGEEELKDYFLKLINGDFLHQVIEMIDLIPRGPPSPWRDENREDQRLQMLQIVLQRLQSFYKNELHQVILSPPPNLHLMAREPFTAQAVREMKKLMRLLLGSAVQCERRDVFIGRIQSLDIGVQAALASLIEEMTQEPENVLGLQWREMDPSRMEQLLGDLVARVRKLVSERDAGLEQLWELEQKQRLPAAPQLESNHSRLGVQLAESQAQVRRLHGELERKMEELLDQQEESKNLEQELRKMRQENRALAGEVRQARLYQDELDALREKAFRAEKLQSELTAMRERISALDRCRAQLKEERDFSKALLEAKAMMEGELEAAYARGQRLSQVEKENLRLQNHLNQIQEERDQLSCQLEEILRENLVLKKQLQETLENSLKGLWSEDSDWNANEFPQVPLLLDCEMKEADRLPALEKENQERCWFQIALKSKNIEDLQDATFDGTERLPNQEEQQNSDLQDYKPGVQVQQKNKDVPLETVESQALKQEAETSVAEMEAALTEARTLLREAERKREAESSHATSLEEKLRNIEGAYAEAQEECERWHSEAERLMEEIQALEREKETLKAGSQALQDAATQAEVDLSQAQHSLQKERLQGARLAQKLQLTEEDLGEAQQELKSLQRSLEQHRVTLAQLETEKGALEEALSQAERCRRQLDKDSWRLKAKTQAQEEALAEQGRHLALLEAQTCQQAAELSSLQEALQRLGELEQESASLRKQLEAKDKAAAILEEELGRAKARPSERAATAGELDEQPSKEPQNPQPGTGSRDAAPGSGCEGKPEGALARPFEELHLLKEQLVQNQNVALQAEKSAFTGRLAQLESLASSLETVLLGLRWQSPEAKEEGEKQQPRNSTEQQTVLERRLSEVQQRLEYHEAETRTARQEMEERRERYESLWRDHDRLLLLHRQQGDDLEKALGEHASLKAALRGLEKEQRELEGRYHQLLGQKASLELREVALQDQKERLELAERQHQDLAEQHANLKEEHERIKQALVQTERAQDDLQGELQGMRNRVTGLQLEQAKLEAESAALKEQNQQLDTALGRLSTQCELLVQLKGKQEEENRHLLQEIQMLSKENRQLLERSMENREHFQEEQRQYQDKLGELRREKQKLVEKIMDQYRVLEPALPRGKKSNWIAGKIRRLMRLRREQPRPMAEGAGSSSESLTGQEEHGLDSRASSCPSSPALLRKASSVLSIPDGQQAHFRRCRLSSRMPAAESSGFREGEDQDTPRQRFRQRRVGILWGSLEEPVVPAGESEPPSQMSTASKEQRGRPPEEEDQLQGVYCDISGGNRPGKECKL</sequence>
<proteinExistence type="predicted"/>
<evidence type="ECO:0000313" key="7">
    <source>
        <dbReference type="Proteomes" id="UP000695026"/>
    </source>
</evidence>
<feature type="coiled-coil region" evidence="4">
    <location>
        <begin position="893"/>
        <end position="1151"/>
    </location>
</feature>
<dbReference type="SUPFAM" id="SSF57997">
    <property type="entry name" value="Tropomyosin"/>
    <property type="match status" value="1"/>
</dbReference>
<evidence type="ECO:0000256" key="4">
    <source>
        <dbReference type="SAM" id="Coils"/>
    </source>
</evidence>
<name>A0A9F5N0X3_PYTBI</name>
<keyword evidence="2" id="KW-0963">Cytoplasm</keyword>
<dbReference type="OrthoDB" id="10254988at2759"/>
<dbReference type="OMA" id="ADSCFHH"/>
<feature type="region of interest" description="Disordered" evidence="5">
    <location>
        <begin position="768"/>
        <end position="818"/>
    </location>
</feature>
<dbReference type="InterPro" id="IPR036872">
    <property type="entry name" value="CH_dom_sf"/>
</dbReference>
<feature type="coiled-coil region" evidence="4">
    <location>
        <begin position="365"/>
        <end position="413"/>
    </location>
</feature>
<evidence type="ECO:0000259" key="6">
    <source>
        <dbReference type="Pfam" id="PF19047"/>
    </source>
</evidence>
<evidence type="ECO:0000256" key="3">
    <source>
        <dbReference type="ARBA" id="ARBA00023054"/>
    </source>
</evidence>
<organism evidence="7 8">
    <name type="scientific">Python bivittatus</name>
    <name type="common">Burmese python</name>
    <name type="synonym">Python molurus bivittatus</name>
    <dbReference type="NCBI Taxonomy" id="176946"/>
    <lineage>
        <taxon>Eukaryota</taxon>
        <taxon>Metazoa</taxon>
        <taxon>Chordata</taxon>
        <taxon>Craniata</taxon>
        <taxon>Vertebrata</taxon>
        <taxon>Euteleostomi</taxon>
        <taxon>Lepidosauria</taxon>
        <taxon>Squamata</taxon>
        <taxon>Bifurcata</taxon>
        <taxon>Unidentata</taxon>
        <taxon>Episquamata</taxon>
        <taxon>Toxicofera</taxon>
        <taxon>Serpentes</taxon>
        <taxon>Henophidia</taxon>
        <taxon>Pythonidae</taxon>
        <taxon>Python</taxon>
    </lineage>
</organism>